<name>D5P5I5_9MYCO</name>
<evidence type="ECO:0000313" key="2">
    <source>
        <dbReference type="EMBL" id="EFG78662.1"/>
    </source>
</evidence>
<dbReference type="InterPro" id="IPR036689">
    <property type="entry name" value="ESAT-6-like_sf"/>
</dbReference>
<evidence type="ECO:0008006" key="4">
    <source>
        <dbReference type="Google" id="ProtNLM"/>
    </source>
</evidence>
<protein>
    <recommendedName>
        <fullName evidence="4">WXG100 family type VII secretion target</fullName>
    </recommendedName>
</protein>
<dbReference type="HOGENOM" id="CLU_2207118_0_0_11"/>
<keyword evidence="3" id="KW-1185">Reference proteome</keyword>
<dbReference type="EMBL" id="ADNV01000102">
    <property type="protein sequence ID" value="EFG78662.1"/>
    <property type="molecule type" value="Genomic_DNA"/>
</dbReference>
<dbReference type="eggNOG" id="ENOG5030KVS">
    <property type="taxonomic scope" value="Bacteria"/>
</dbReference>
<comment type="caution">
    <text evidence="2">The sequence shown here is derived from an EMBL/GenBank/DDBJ whole genome shotgun (WGS) entry which is preliminary data.</text>
</comment>
<organism evidence="2 3">
    <name type="scientific">Mycobacterium parascrofulaceum ATCC BAA-614</name>
    <dbReference type="NCBI Taxonomy" id="525368"/>
    <lineage>
        <taxon>Bacteria</taxon>
        <taxon>Bacillati</taxon>
        <taxon>Actinomycetota</taxon>
        <taxon>Actinomycetes</taxon>
        <taxon>Mycobacteriales</taxon>
        <taxon>Mycobacteriaceae</taxon>
        <taxon>Mycobacterium</taxon>
        <taxon>Mycobacterium simiae complex</taxon>
    </lineage>
</organism>
<dbReference type="AlphaFoldDB" id="D5P5I5"/>
<proteinExistence type="predicted"/>
<gene>
    <name evidence="2" type="ORF">HMPREF0591_1429</name>
</gene>
<dbReference type="Gene3D" id="1.10.287.1060">
    <property type="entry name" value="ESAT-6-like"/>
    <property type="match status" value="1"/>
</dbReference>
<dbReference type="Proteomes" id="UP000003653">
    <property type="component" value="Unassembled WGS sequence"/>
</dbReference>
<feature type="region of interest" description="Disordered" evidence="1">
    <location>
        <begin position="1"/>
        <end position="24"/>
    </location>
</feature>
<dbReference type="SUPFAM" id="SSF140453">
    <property type="entry name" value="EsxAB dimer-like"/>
    <property type="match status" value="1"/>
</dbReference>
<feature type="compositionally biased region" description="Polar residues" evidence="1">
    <location>
        <begin position="10"/>
        <end position="24"/>
    </location>
</feature>
<dbReference type="RefSeq" id="WP_007170450.1">
    <property type="nucleotide sequence ID" value="NZ_GG770556.1"/>
</dbReference>
<evidence type="ECO:0000313" key="3">
    <source>
        <dbReference type="Proteomes" id="UP000003653"/>
    </source>
</evidence>
<sequence>MSQPIHVDQASVNSLSRQMDDLSSQAQDVLHRYSESVNHAHSAQYLRGSAGTTNLVTAEEIAEAQRKIHNRFMAVNEMLRSGGATYHNSDQEAQQHIASVAGHLRFT</sequence>
<evidence type="ECO:0000256" key="1">
    <source>
        <dbReference type="SAM" id="MobiDB-lite"/>
    </source>
</evidence>
<accession>D5P5I5</accession>
<reference evidence="2 3" key="1">
    <citation type="submission" date="2010-04" db="EMBL/GenBank/DDBJ databases">
        <authorList>
            <person name="Muzny D."/>
            <person name="Qin X."/>
            <person name="Deng J."/>
            <person name="Jiang H."/>
            <person name="Liu Y."/>
            <person name="Qu J."/>
            <person name="Song X.-Z."/>
            <person name="Zhang L."/>
            <person name="Thornton R."/>
            <person name="Coyle M."/>
            <person name="Francisco L."/>
            <person name="Jackson L."/>
            <person name="Javaid M."/>
            <person name="Korchina V."/>
            <person name="Kovar C."/>
            <person name="Mata R."/>
            <person name="Mathew T."/>
            <person name="Ngo R."/>
            <person name="Nguyen L."/>
            <person name="Nguyen N."/>
            <person name="Okwuonu G."/>
            <person name="Ongeri F."/>
            <person name="Pham C."/>
            <person name="Simmons D."/>
            <person name="Wilczek-Boney K."/>
            <person name="Hale W."/>
            <person name="Jakkamsetti A."/>
            <person name="Pham P."/>
            <person name="Ruth R."/>
            <person name="San Lucas F."/>
            <person name="Warren J."/>
            <person name="Zhang J."/>
            <person name="Zhao Z."/>
            <person name="Zhou C."/>
            <person name="Zhu D."/>
            <person name="Lee S."/>
            <person name="Bess C."/>
            <person name="Blankenburg K."/>
            <person name="Forbes L."/>
            <person name="Fu Q."/>
            <person name="Gubbala S."/>
            <person name="Hirani K."/>
            <person name="Jayaseelan J.C."/>
            <person name="Lara F."/>
            <person name="Munidasa M."/>
            <person name="Palculict T."/>
            <person name="Patil S."/>
            <person name="Pu L.-L."/>
            <person name="Saada N."/>
            <person name="Tang L."/>
            <person name="Weissenberger G."/>
            <person name="Zhu Y."/>
            <person name="Hemphill L."/>
            <person name="Shang Y."/>
            <person name="Youmans B."/>
            <person name="Ayvaz T."/>
            <person name="Ross M."/>
            <person name="Santibanez J."/>
            <person name="Aqrawi P."/>
            <person name="Gross S."/>
            <person name="Joshi V."/>
            <person name="Fowler G."/>
            <person name="Nazareth L."/>
            <person name="Reid J."/>
            <person name="Worley K."/>
            <person name="Petrosino J."/>
            <person name="Highlander S."/>
            <person name="Gibbs R."/>
        </authorList>
    </citation>
    <scope>NUCLEOTIDE SEQUENCE [LARGE SCALE GENOMIC DNA]</scope>
    <source>
        <strain evidence="2 3">ATCC BAA-614</strain>
    </source>
</reference>